<evidence type="ECO:0000259" key="1">
    <source>
        <dbReference type="Pfam" id="PF04073"/>
    </source>
</evidence>
<name>H0ULG0_9BACT</name>
<dbReference type="STRING" id="885272.JonanDRAFT_1153"/>
<dbReference type="Proteomes" id="UP000003806">
    <property type="component" value="Chromosome"/>
</dbReference>
<proteinExistence type="predicted"/>
<dbReference type="InterPro" id="IPR007214">
    <property type="entry name" value="YbaK/aa-tRNA-synth-assoc-dom"/>
</dbReference>
<evidence type="ECO:0000313" key="3">
    <source>
        <dbReference type="Proteomes" id="UP000003806"/>
    </source>
</evidence>
<dbReference type="eggNOG" id="COG0442">
    <property type="taxonomic scope" value="Bacteria"/>
</dbReference>
<feature type="domain" description="YbaK/aminoacyl-tRNA synthetase-associated" evidence="1">
    <location>
        <begin position="202"/>
        <end position="317"/>
    </location>
</feature>
<keyword evidence="3" id="KW-1185">Reference proteome</keyword>
<dbReference type="Gene3D" id="3.90.960.10">
    <property type="entry name" value="YbaK/aminoacyl-tRNA synthetase-associated domain"/>
    <property type="match status" value="1"/>
</dbReference>
<dbReference type="AlphaFoldDB" id="H0ULG0"/>
<evidence type="ECO:0000313" key="2">
    <source>
        <dbReference type="EMBL" id="EHM13519.1"/>
    </source>
</evidence>
<dbReference type="OrthoDB" id="9809052at2"/>
<dbReference type="RefSeq" id="WP_008523129.1">
    <property type="nucleotide sequence ID" value="NZ_CM001376.1"/>
</dbReference>
<dbReference type="SUPFAM" id="SSF55826">
    <property type="entry name" value="YbaK/ProRS associated domain"/>
    <property type="match status" value="1"/>
</dbReference>
<protein>
    <recommendedName>
        <fullName evidence="1">YbaK/aminoacyl-tRNA synthetase-associated domain-containing protein</fullName>
    </recommendedName>
</protein>
<dbReference type="GO" id="GO:0002161">
    <property type="term" value="F:aminoacyl-tRNA deacylase activity"/>
    <property type="evidence" value="ECO:0007669"/>
    <property type="project" value="InterPro"/>
</dbReference>
<sequence length="497" mass="53028">MEYVRFLSRELFPLTGKRPAKLHDPDLATLAAAGFGLWNPNAGALMLLPLGLGAADDVCRSFLQGLERTGLQPFPVQSLSERGPLEFAVRLLKRPGDLPRLFAERTNDRLTLQGFAEDAGSAADMASCALRALGQTLAAWGINVRRVERLTDDGFAVDLGVPADAGEEDGLISPTGSLYAPDSPLAAEPWQEASEEAQDLATPNCSTIDELAAFLSISPKRTVKSMCYTVGGKLAVVICRGDRQIDASKLKAAFGGAPFAPASDVELRAALGETAGYIGPAGLPDAVRLLADFSACECRNVVIGANRKGYHRTGAEWGRDFKTDWTADVTSVQIGDETPDGPLSACRWRRLVRVRPIDPAAAGEPSLVTSSAQGKRRIFPWRADVRLTSVLASAAACGKLARFVPFDLVLVSDDDVARTQFVSVLTEQNVRILEDDRPSPLTARAASCSPLGLPILTVSGGEAELTFPDGTRRPIGLTEISDLADLLANSRNQFSSL</sequence>
<reference evidence="2 3" key="1">
    <citation type="submission" date="2011-11" db="EMBL/GenBank/DDBJ databases">
        <title>The Noncontiguous Finished genome of Jonquetella anthropi DSM 22815.</title>
        <authorList>
            <consortium name="US DOE Joint Genome Institute (JGI-PGF)"/>
            <person name="Lucas S."/>
            <person name="Copeland A."/>
            <person name="Lapidus A."/>
            <person name="Glavina del Rio T."/>
            <person name="Dalin E."/>
            <person name="Tice H."/>
            <person name="Bruce D."/>
            <person name="Goodwin L."/>
            <person name="Pitluck S."/>
            <person name="Peters L."/>
            <person name="Mikhailova N."/>
            <person name="Held B."/>
            <person name="Kyrpides N."/>
            <person name="Mavromatis K."/>
            <person name="Ivanova N."/>
            <person name="Markowitz V."/>
            <person name="Cheng J.-F."/>
            <person name="Hugenholtz P."/>
            <person name="Woyke T."/>
            <person name="Wu D."/>
            <person name="Gronow S."/>
            <person name="Wellnitz S."/>
            <person name="Brambilla E."/>
            <person name="Klenk H.-P."/>
            <person name="Eisen J.A."/>
        </authorList>
    </citation>
    <scope>NUCLEOTIDE SEQUENCE [LARGE SCALE GENOMIC DNA]</scope>
    <source>
        <strain evidence="2 3">DSM 22815</strain>
    </source>
</reference>
<dbReference type="HOGENOM" id="CLU_548338_0_0_0"/>
<dbReference type="EMBL" id="CM001376">
    <property type="protein sequence ID" value="EHM13519.1"/>
    <property type="molecule type" value="Genomic_DNA"/>
</dbReference>
<dbReference type="Pfam" id="PF04073">
    <property type="entry name" value="tRNA_edit"/>
    <property type="match status" value="1"/>
</dbReference>
<dbReference type="CDD" id="cd04334">
    <property type="entry name" value="ProRS-INS"/>
    <property type="match status" value="1"/>
</dbReference>
<dbReference type="InterPro" id="IPR036754">
    <property type="entry name" value="YbaK/aa-tRNA-synt-asso_dom_sf"/>
</dbReference>
<organism evidence="2 3">
    <name type="scientific">Jonquetella anthropi DSM 22815</name>
    <dbReference type="NCBI Taxonomy" id="885272"/>
    <lineage>
        <taxon>Bacteria</taxon>
        <taxon>Thermotogati</taxon>
        <taxon>Synergistota</taxon>
        <taxon>Synergistia</taxon>
        <taxon>Synergistales</taxon>
        <taxon>Dethiosulfovibrionaceae</taxon>
        <taxon>Jonquetella</taxon>
    </lineage>
</organism>
<accession>H0ULG0</accession>
<gene>
    <name evidence="2" type="ORF">JonanDRAFT_1153</name>
</gene>